<keyword evidence="3" id="KW-1185">Reference proteome</keyword>
<gene>
    <name evidence="2" type="ORF">KC01_LOCUS17428</name>
</gene>
<proteinExistence type="predicted"/>
<dbReference type="AlphaFoldDB" id="A0AAV2KG12"/>
<evidence type="ECO:0000313" key="3">
    <source>
        <dbReference type="Proteomes" id="UP001497482"/>
    </source>
</evidence>
<reference evidence="2 3" key="1">
    <citation type="submission" date="2024-04" db="EMBL/GenBank/DDBJ databases">
        <authorList>
            <person name="Waldvogel A.-M."/>
            <person name="Schoenle A."/>
        </authorList>
    </citation>
    <scope>NUCLEOTIDE SEQUENCE [LARGE SCALE GENOMIC DNA]</scope>
</reference>
<sequence length="67" mass="7212">MMPLSGAKATTLGPRSEPNVPSRSQQKPAVMCVLSRGQDPAWLPRLRLTLQNDSDVLIPRTPGASTD</sequence>
<dbReference type="EMBL" id="OZ035840">
    <property type="protein sequence ID" value="CAL1587468.1"/>
    <property type="molecule type" value="Genomic_DNA"/>
</dbReference>
<name>A0AAV2KG12_KNICA</name>
<accession>A0AAV2KG12</accession>
<protein>
    <submittedName>
        <fullName evidence="2">Uncharacterized protein</fullName>
    </submittedName>
</protein>
<organism evidence="2 3">
    <name type="scientific">Knipowitschia caucasica</name>
    <name type="common">Caucasian dwarf goby</name>
    <name type="synonym">Pomatoschistus caucasicus</name>
    <dbReference type="NCBI Taxonomy" id="637954"/>
    <lineage>
        <taxon>Eukaryota</taxon>
        <taxon>Metazoa</taxon>
        <taxon>Chordata</taxon>
        <taxon>Craniata</taxon>
        <taxon>Vertebrata</taxon>
        <taxon>Euteleostomi</taxon>
        <taxon>Actinopterygii</taxon>
        <taxon>Neopterygii</taxon>
        <taxon>Teleostei</taxon>
        <taxon>Neoteleostei</taxon>
        <taxon>Acanthomorphata</taxon>
        <taxon>Gobiaria</taxon>
        <taxon>Gobiiformes</taxon>
        <taxon>Gobioidei</taxon>
        <taxon>Gobiidae</taxon>
        <taxon>Gobiinae</taxon>
        <taxon>Knipowitschia</taxon>
    </lineage>
</organism>
<feature type="region of interest" description="Disordered" evidence="1">
    <location>
        <begin position="1"/>
        <end position="28"/>
    </location>
</feature>
<evidence type="ECO:0000256" key="1">
    <source>
        <dbReference type="SAM" id="MobiDB-lite"/>
    </source>
</evidence>
<dbReference type="Proteomes" id="UP001497482">
    <property type="component" value="Chromosome 18"/>
</dbReference>
<evidence type="ECO:0000313" key="2">
    <source>
        <dbReference type="EMBL" id="CAL1587468.1"/>
    </source>
</evidence>